<proteinExistence type="predicted"/>
<dbReference type="Proteomes" id="UP000004358">
    <property type="component" value="Unassembled WGS sequence"/>
</dbReference>
<protein>
    <recommendedName>
        <fullName evidence="3">DUF309 domain-containing protein</fullName>
    </recommendedName>
</protein>
<dbReference type="RefSeq" id="WP_002653953.1">
    <property type="nucleotide sequence ID" value="NZ_CH672377.1"/>
</dbReference>
<dbReference type="Pfam" id="PF03745">
    <property type="entry name" value="DUF309"/>
    <property type="match status" value="1"/>
</dbReference>
<gene>
    <name evidence="1" type="ORF">DSM3645_01786</name>
</gene>
<accession>A4A0K2</accession>
<comment type="caution">
    <text evidence="1">The sequence shown here is derived from an EMBL/GenBank/DDBJ whole genome shotgun (WGS) entry which is preliminary data.</text>
</comment>
<dbReference type="EMBL" id="AANZ01000029">
    <property type="protein sequence ID" value="EAQ77658.1"/>
    <property type="molecule type" value="Genomic_DNA"/>
</dbReference>
<evidence type="ECO:0000313" key="2">
    <source>
        <dbReference type="Proteomes" id="UP000004358"/>
    </source>
</evidence>
<dbReference type="Gene3D" id="1.10.3450.10">
    <property type="entry name" value="TTHA0068-like"/>
    <property type="match status" value="1"/>
</dbReference>
<dbReference type="InterPro" id="IPR023203">
    <property type="entry name" value="TTHA0068_sf"/>
</dbReference>
<dbReference type="AlphaFoldDB" id="A4A0K2"/>
<dbReference type="STRING" id="314230.DSM3645_01786"/>
<dbReference type="InterPro" id="IPR005500">
    <property type="entry name" value="DUF309"/>
</dbReference>
<dbReference type="PANTHER" id="PTHR34796">
    <property type="entry name" value="EXPRESSED PROTEIN"/>
    <property type="match status" value="1"/>
</dbReference>
<dbReference type="PANTHER" id="PTHR34796:SF1">
    <property type="entry name" value="EXPRESSED PROTEIN"/>
    <property type="match status" value="1"/>
</dbReference>
<organism evidence="1 2">
    <name type="scientific">Blastopirellula marina DSM 3645</name>
    <dbReference type="NCBI Taxonomy" id="314230"/>
    <lineage>
        <taxon>Bacteria</taxon>
        <taxon>Pseudomonadati</taxon>
        <taxon>Planctomycetota</taxon>
        <taxon>Planctomycetia</taxon>
        <taxon>Pirellulales</taxon>
        <taxon>Pirellulaceae</taxon>
        <taxon>Blastopirellula</taxon>
    </lineage>
</organism>
<sequence length="138" mass="15992">MNDSVEYDPRYLEGIRLFNDCEYFEAHDVWEELWADSTGEVRAFYQGLIQTAVCLHHFVNENTRGAVKLFHSSRNYLAPYRPEYLGLDLELLFAELENCCREIVASTETYPVGVIDVEKIPDLRHSTTIDEPNSENPD</sequence>
<reference evidence="1 2" key="1">
    <citation type="submission" date="2006-02" db="EMBL/GenBank/DDBJ databases">
        <authorList>
            <person name="Amann R."/>
            <person name="Ferriera S."/>
            <person name="Johnson J."/>
            <person name="Kravitz S."/>
            <person name="Halpern A."/>
            <person name="Remington K."/>
            <person name="Beeson K."/>
            <person name="Tran B."/>
            <person name="Rogers Y.-H."/>
            <person name="Friedman R."/>
            <person name="Venter J.C."/>
        </authorList>
    </citation>
    <scope>NUCLEOTIDE SEQUENCE [LARGE SCALE GENOMIC DNA]</scope>
    <source>
        <strain evidence="1 2">DSM 3645</strain>
    </source>
</reference>
<evidence type="ECO:0008006" key="3">
    <source>
        <dbReference type="Google" id="ProtNLM"/>
    </source>
</evidence>
<dbReference type="SUPFAM" id="SSF140663">
    <property type="entry name" value="TTHA0068-like"/>
    <property type="match status" value="1"/>
</dbReference>
<dbReference type="OrthoDB" id="165483at2"/>
<evidence type="ECO:0000313" key="1">
    <source>
        <dbReference type="EMBL" id="EAQ77658.1"/>
    </source>
</evidence>
<dbReference type="HOGENOM" id="CLU_125317_1_0_0"/>
<name>A4A0K2_9BACT</name>
<dbReference type="eggNOG" id="COG1547">
    <property type="taxonomic scope" value="Bacteria"/>
</dbReference>